<dbReference type="EMBL" id="PTIZ01000005">
    <property type="protein sequence ID" value="PPK75767.1"/>
    <property type="molecule type" value="Genomic_DNA"/>
</dbReference>
<reference evidence="5 6" key="1">
    <citation type="submission" date="2018-02" db="EMBL/GenBank/DDBJ databases">
        <title>Subsurface microbial communities from deep shales in Ohio and West Virginia, USA.</title>
        <authorList>
            <person name="Wrighton K."/>
        </authorList>
    </citation>
    <scope>NUCLEOTIDE SEQUENCE [LARGE SCALE GENOMIC DNA]</scope>
    <source>
        <strain evidence="5 6">OWC-DMM</strain>
    </source>
</reference>
<keyword evidence="1" id="KW-0805">Transcription regulation</keyword>
<dbReference type="Pfam" id="PF12833">
    <property type="entry name" value="HTH_18"/>
    <property type="match status" value="1"/>
</dbReference>
<evidence type="ECO:0000313" key="5">
    <source>
        <dbReference type="EMBL" id="PPK75767.1"/>
    </source>
</evidence>
<evidence type="ECO:0000256" key="1">
    <source>
        <dbReference type="ARBA" id="ARBA00023015"/>
    </source>
</evidence>
<accession>A0A2S6HE62</accession>
<protein>
    <submittedName>
        <fullName evidence="5">AraC family transcriptional regulator</fullName>
    </submittedName>
</protein>
<dbReference type="SMART" id="SM00342">
    <property type="entry name" value="HTH_ARAC"/>
    <property type="match status" value="1"/>
</dbReference>
<keyword evidence="2" id="KW-0238">DNA-binding</keyword>
<dbReference type="Gene3D" id="1.10.10.60">
    <property type="entry name" value="Homeodomain-like"/>
    <property type="match status" value="1"/>
</dbReference>
<dbReference type="PROSITE" id="PS01124">
    <property type="entry name" value="HTH_ARAC_FAMILY_2"/>
    <property type="match status" value="1"/>
</dbReference>
<gene>
    <name evidence="5" type="ORF">B0F87_105239</name>
</gene>
<feature type="domain" description="HTH araC/xylS-type" evidence="4">
    <location>
        <begin position="226"/>
        <end position="327"/>
    </location>
</feature>
<dbReference type="SUPFAM" id="SSF51182">
    <property type="entry name" value="RmlC-like cupins"/>
    <property type="match status" value="1"/>
</dbReference>
<evidence type="ECO:0000256" key="3">
    <source>
        <dbReference type="ARBA" id="ARBA00023163"/>
    </source>
</evidence>
<sequence>MNMTELSDTLPGRAGLKLSTNAIAPRERVDWLREVICREYTHVEIISPAHGNLSQDLIIYPWGNLQLSIIQSSPISLQRLRREPHLSSQDAYFVVMLLSGSGLLEQNGREVLLRPGDISLYDATRPHRVHCFGELSKMIYLSIPRTVFRDRIAGIDRCTALRIPGAQGIGFVASNFLRSSATHADQLQDHEFSSLSDHALDLLTLAVASVRPVDFNLSRSRSVSLNGIKTFIEQNLRDAGLDTGLITRHAGLSARYVNDLFADEGTSLMRYVWKRRLENCRKDMQDPVYAGHRLSDIAFRWGFNDAAHFSRAFKQQFGCSPREFRRSCST</sequence>
<dbReference type="InterPro" id="IPR009057">
    <property type="entry name" value="Homeodomain-like_sf"/>
</dbReference>
<dbReference type="SUPFAM" id="SSF46689">
    <property type="entry name" value="Homeodomain-like"/>
    <property type="match status" value="1"/>
</dbReference>
<dbReference type="Pfam" id="PF14525">
    <property type="entry name" value="AraC_binding_2"/>
    <property type="match status" value="1"/>
</dbReference>
<comment type="caution">
    <text evidence="5">The sequence shown here is derived from an EMBL/GenBank/DDBJ whole genome shotgun (WGS) entry which is preliminary data.</text>
</comment>
<evidence type="ECO:0000313" key="6">
    <source>
        <dbReference type="Proteomes" id="UP000240010"/>
    </source>
</evidence>
<evidence type="ECO:0000259" key="4">
    <source>
        <dbReference type="PROSITE" id="PS01124"/>
    </source>
</evidence>
<dbReference type="InterPro" id="IPR020449">
    <property type="entry name" value="Tscrpt_reg_AraC-type_HTH"/>
</dbReference>
<dbReference type="InterPro" id="IPR050204">
    <property type="entry name" value="AraC_XylS_family_regulators"/>
</dbReference>
<dbReference type="GO" id="GO:0003700">
    <property type="term" value="F:DNA-binding transcription factor activity"/>
    <property type="evidence" value="ECO:0007669"/>
    <property type="project" value="InterPro"/>
</dbReference>
<keyword evidence="3" id="KW-0804">Transcription</keyword>
<dbReference type="PANTHER" id="PTHR46796">
    <property type="entry name" value="HTH-TYPE TRANSCRIPTIONAL ACTIVATOR RHAS-RELATED"/>
    <property type="match status" value="1"/>
</dbReference>
<organism evidence="5 6">
    <name type="scientific">Methylobacter tundripaludum</name>
    <dbReference type="NCBI Taxonomy" id="173365"/>
    <lineage>
        <taxon>Bacteria</taxon>
        <taxon>Pseudomonadati</taxon>
        <taxon>Pseudomonadota</taxon>
        <taxon>Gammaproteobacteria</taxon>
        <taxon>Methylococcales</taxon>
        <taxon>Methylococcaceae</taxon>
        <taxon>Methylobacter</taxon>
    </lineage>
</organism>
<dbReference type="InterPro" id="IPR018060">
    <property type="entry name" value="HTH_AraC"/>
</dbReference>
<dbReference type="GO" id="GO:0043565">
    <property type="term" value="F:sequence-specific DNA binding"/>
    <property type="evidence" value="ECO:0007669"/>
    <property type="project" value="InterPro"/>
</dbReference>
<dbReference type="Proteomes" id="UP000240010">
    <property type="component" value="Unassembled WGS sequence"/>
</dbReference>
<dbReference type="InterPro" id="IPR011051">
    <property type="entry name" value="RmlC_Cupin_sf"/>
</dbReference>
<dbReference type="PANTHER" id="PTHR46796:SF6">
    <property type="entry name" value="ARAC SUBFAMILY"/>
    <property type="match status" value="1"/>
</dbReference>
<dbReference type="AlphaFoldDB" id="A0A2S6HE62"/>
<evidence type="ECO:0000256" key="2">
    <source>
        <dbReference type="ARBA" id="ARBA00023125"/>
    </source>
</evidence>
<dbReference type="PRINTS" id="PR00032">
    <property type="entry name" value="HTHARAC"/>
</dbReference>
<name>A0A2S6HE62_9GAMM</name>
<dbReference type="InterPro" id="IPR035418">
    <property type="entry name" value="AraC-bd_2"/>
</dbReference>
<proteinExistence type="predicted"/>